<name>A0A0F9Z222_9ZZZZ</name>
<comment type="caution">
    <text evidence="1">The sequence shown here is derived from an EMBL/GenBank/DDBJ whole genome shotgun (WGS) entry which is preliminary data.</text>
</comment>
<protein>
    <submittedName>
        <fullName evidence="1">Uncharacterized protein</fullName>
    </submittedName>
</protein>
<evidence type="ECO:0000313" key="1">
    <source>
        <dbReference type="EMBL" id="KKO11164.1"/>
    </source>
</evidence>
<reference evidence="1" key="1">
    <citation type="journal article" date="2015" name="Nature">
        <title>Complex archaea that bridge the gap between prokaryotes and eukaryotes.</title>
        <authorList>
            <person name="Spang A."/>
            <person name="Saw J.H."/>
            <person name="Jorgensen S.L."/>
            <person name="Zaremba-Niedzwiedzka K."/>
            <person name="Martijn J."/>
            <person name="Lind A.E."/>
            <person name="van Eijk R."/>
            <person name="Schleper C."/>
            <person name="Guy L."/>
            <person name="Ettema T.J."/>
        </authorList>
    </citation>
    <scope>NUCLEOTIDE SEQUENCE</scope>
</reference>
<proteinExistence type="predicted"/>
<organism evidence="1">
    <name type="scientific">marine sediment metagenome</name>
    <dbReference type="NCBI Taxonomy" id="412755"/>
    <lineage>
        <taxon>unclassified sequences</taxon>
        <taxon>metagenomes</taxon>
        <taxon>ecological metagenomes</taxon>
    </lineage>
</organism>
<accession>A0A0F9Z222</accession>
<sequence>MFFKFLDMAGRCSPLQFAPEAYGANVVAALPQGVGPGRNPRDL</sequence>
<gene>
    <name evidence="1" type="ORF">LCGC14_0016400</name>
</gene>
<dbReference type="EMBL" id="LAZR01000003">
    <property type="protein sequence ID" value="KKO11164.1"/>
    <property type="molecule type" value="Genomic_DNA"/>
</dbReference>
<dbReference type="AlphaFoldDB" id="A0A0F9Z222"/>